<protein>
    <submittedName>
        <fullName evidence="2">Uncharacterized protein</fullName>
    </submittedName>
</protein>
<comment type="caution">
    <text evidence="2">The sequence shown here is derived from an EMBL/GenBank/DDBJ whole genome shotgun (WGS) entry which is preliminary data.</text>
</comment>
<dbReference type="RefSeq" id="WP_154417230.1">
    <property type="nucleotide sequence ID" value="NZ_VUNS01000004.1"/>
</dbReference>
<feature type="region of interest" description="Disordered" evidence="1">
    <location>
        <begin position="38"/>
        <end position="57"/>
    </location>
</feature>
<accession>A0A844FYZ3</accession>
<sequence>MRIVLILVNLLLAVWLLAVVVGRFTGGKAEETLTVKARSPKKSTAATPGNTVKTAPPESVGSLLATIVDNNIFNPDRCPNAVFGRGRSNRVELSLVGTFEIGDCKGAIILQKSASNNRNFPGMMGGPGGFGGFPGGPPMPPGNLGAAPGAARNRFGSWNRAGAGGSGNNASSTQIGALRQYVRIGETLANGYTLTEITRTGAVLTRGSDKMELELQEPSKNQAKASTGTNNNRRGNFFQQMQQMQQMQMMQNFQMMRMMRDTVRNQNQNRNPGGNRGGNAGGGPGGPPPGR</sequence>
<feature type="region of interest" description="Disordered" evidence="1">
    <location>
        <begin position="265"/>
        <end position="291"/>
    </location>
</feature>
<dbReference type="Proteomes" id="UP000435649">
    <property type="component" value="Unassembled WGS sequence"/>
</dbReference>
<evidence type="ECO:0000256" key="1">
    <source>
        <dbReference type="SAM" id="MobiDB-lite"/>
    </source>
</evidence>
<dbReference type="EMBL" id="VUNS01000004">
    <property type="protein sequence ID" value="MST96497.1"/>
    <property type="molecule type" value="Genomic_DNA"/>
</dbReference>
<evidence type="ECO:0000313" key="2">
    <source>
        <dbReference type="EMBL" id="MST96497.1"/>
    </source>
</evidence>
<gene>
    <name evidence="2" type="ORF">FYJ85_05485</name>
</gene>
<feature type="compositionally biased region" description="Gly residues" evidence="1">
    <location>
        <begin position="274"/>
        <end position="284"/>
    </location>
</feature>
<reference evidence="2 3" key="1">
    <citation type="submission" date="2019-08" db="EMBL/GenBank/DDBJ databases">
        <title>In-depth cultivation of the pig gut microbiome towards novel bacterial diversity and tailored functional studies.</title>
        <authorList>
            <person name="Wylensek D."/>
            <person name="Hitch T.C.A."/>
            <person name="Clavel T."/>
        </authorList>
    </citation>
    <scope>NUCLEOTIDE SEQUENCE [LARGE SCALE GENOMIC DNA]</scope>
    <source>
        <strain evidence="2 3">BBE-744-WT-12</strain>
    </source>
</reference>
<evidence type="ECO:0000313" key="3">
    <source>
        <dbReference type="Proteomes" id="UP000435649"/>
    </source>
</evidence>
<proteinExistence type="predicted"/>
<organism evidence="2 3">
    <name type="scientific">Victivallis lenta</name>
    <dbReference type="NCBI Taxonomy" id="2606640"/>
    <lineage>
        <taxon>Bacteria</taxon>
        <taxon>Pseudomonadati</taxon>
        <taxon>Lentisphaerota</taxon>
        <taxon>Lentisphaeria</taxon>
        <taxon>Victivallales</taxon>
        <taxon>Victivallaceae</taxon>
        <taxon>Victivallis</taxon>
    </lineage>
</organism>
<name>A0A844FYZ3_9BACT</name>
<keyword evidence="3" id="KW-1185">Reference proteome</keyword>
<dbReference type="AlphaFoldDB" id="A0A844FYZ3"/>
<feature type="region of interest" description="Disordered" evidence="1">
    <location>
        <begin position="213"/>
        <end position="234"/>
    </location>
</feature>
<feature type="compositionally biased region" description="Polar residues" evidence="1">
    <location>
        <begin position="218"/>
        <end position="229"/>
    </location>
</feature>
<feature type="compositionally biased region" description="Polar residues" evidence="1">
    <location>
        <begin position="42"/>
        <end position="53"/>
    </location>
</feature>